<evidence type="ECO:0000256" key="2">
    <source>
        <dbReference type="ARBA" id="ARBA00023242"/>
    </source>
</evidence>
<dbReference type="GO" id="GO:0005730">
    <property type="term" value="C:nucleolus"/>
    <property type="evidence" value="ECO:0007669"/>
    <property type="project" value="InterPro"/>
</dbReference>
<dbReference type="Pfam" id="PF04931">
    <property type="entry name" value="DNA_pol_phi"/>
    <property type="match status" value="1"/>
</dbReference>
<organism evidence="3 4">
    <name type="scientific">Eptatretus burgeri</name>
    <name type="common">Inshore hagfish</name>
    <dbReference type="NCBI Taxonomy" id="7764"/>
    <lineage>
        <taxon>Eukaryota</taxon>
        <taxon>Metazoa</taxon>
        <taxon>Chordata</taxon>
        <taxon>Craniata</taxon>
        <taxon>Vertebrata</taxon>
        <taxon>Cyclostomata</taxon>
        <taxon>Myxini</taxon>
        <taxon>Myxiniformes</taxon>
        <taxon>Myxinidae</taxon>
        <taxon>Eptatretinae</taxon>
        <taxon>Eptatretus</taxon>
    </lineage>
</organism>
<dbReference type="Proteomes" id="UP000694388">
    <property type="component" value="Unplaced"/>
</dbReference>
<keyword evidence="4" id="KW-1185">Reference proteome</keyword>
<dbReference type="GO" id="GO:0043565">
    <property type="term" value="F:sequence-specific DNA binding"/>
    <property type="evidence" value="ECO:0007669"/>
    <property type="project" value="TreeGrafter"/>
</dbReference>
<dbReference type="InterPro" id="IPR007015">
    <property type="entry name" value="DNA_pol_V/MYBBP1A"/>
</dbReference>
<reference evidence="3" key="1">
    <citation type="submission" date="2025-08" db="UniProtKB">
        <authorList>
            <consortium name="Ensembl"/>
        </authorList>
    </citation>
    <scope>IDENTIFICATION</scope>
</reference>
<accession>A0A8C4N8B2</accession>
<proteinExistence type="predicted"/>
<evidence type="ECO:0000313" key="4">
    <source>
        <dbReference type="Proteomes" id="UP000694388"/>
    </source>
</evidence>
<keyword evidence="2" id="KW-0539">Nucleus</keyword>
<evidence type="ECO:0000313" key="3">
    <source>
        <dbReference type="Ensembl" id="ENSEBUP00000002648.1"/>
    </source>
</evidence>
<dbReference type="GO" id="GO:0003723">
    <property type="term" value="F:RNA binding"/>
    <property type="evidence" value="ECO:0007669"/>
    <property type="project" value="TreeGrafter"/>
</dbReference>
<dbReference type="AlphaFoldDB" id="A0A8C4N8B2"/>
<evidence type="ECO:0000256" key="1">
    <source>
        <dbReference type="ARBA" id="ARBA00004123"/>
    </source>
</evidence>
<comment type="subcellular location">
    <subcellularLocation>
        <location evidence="1">Nucleus</location>
    </subcellularLocation>
</comment>
<name>A0A8C4N8B2_EPTBU</name>
<dbReference type="Ensembl" id="ENSEBUT00000003004.1">
    <property type="protein sequence ID" value="ENSEBUP00000002648.1"/>
    <property type="gene ID" value="ENSEBUG00000002027.1"/>
</dbReference>
<dbReference type="PANTHER" id="PTHR13213">
    <property type="entry name" value="MYB-BINDING PROTEIN 1A FAMILY MEMBER"/>
    <property type="match status" value="1"/>
</dbReference>
<dbReference type="PANTHER" id="PTHR13213:SF2">
    <property type="entry name" value="MYB-BINDING PROTEIN 1A"/>
    <property type="match status" value="1"/>
</dbReference>
<dbReference type="GeneTree" id="ENSGT00940000172255"/>
<sequence>MFTSVPRRKASVETFVVVLLVRLVEVLRRSAMNAQRSESLLPCCSSLLRVAIREEAFGLFWQEVVEVLFRNGSTPCLMLCLHMLTKALPLLSLHELQLVLASPIMKAYGRHRMRRKRDKPNSSDFPVDMDLAFSSLLASPEASTPCLVAALIGFSRLSSLGRPAIPPSWPPLRHLPPQALPDYVQWLEQTFVRPDMSSLIDYSEGQKRPKEDAPDSKHVSHLRCWVVERLVALVDTPSAQASADLLERIARCDKLCLLCCCFCKCSNFEMVFAFILRSF</sequence>
<reference evidence="3" key="2">
    <citation type="submission" date="2025-09" db="UniProtKB">
        <authorList>
            <consortium name="Ensembl"/>
        </authorList>
    </citation>
    <scope>IDENTIFICATION</scope>
</reference>
<dbReference type="GO" id="GO:0003714">
    <property type="term" value="F:transcription corepressor activity"/>
    <property type="evidence" value="ECO:0007669"/>
    <property type="project" value="TreeGrafter"/>
</dbReference>
<protein>
    <submittedName>
        <fullName evidence="3">Uncharacterized protein</fullName>
    </submittedName>
</protein>